<dbReference type="RefSeq" id="WP_145271618.1">
    <property type="nucleotide sequence ID" value="NZ_CP036272.1"/>
</dbReference>
<sequence length="289" mass="32614">MAIGIDPTVDYAFKLLLGSPEHPAITLHFLNAILGDEIQITEVEILNPILGKGDDTDKVSILDIAARDSSGRVYDIEMQTSLPAGLAERLAYYTASLYVGQIGEGDAYTRLRPAISICVLDAIMFRESQPIHSDFRLRSREGNLNLTNGLQIHLLELPKYTLPSDHKVIADPVEAWAYFFRQADAMTTDEIQQRFNCPAFTEAAQVLDMTQRPQQHRSQYEQRLKAQRDERARMQYAVDQARLEGEALGRISILRKILGGEPESLDSLSLEQLTVIEKELQNQFRERGI</sequence>
<reference evidence="2 3" key="1">
    <citation type="submission" date="2019-02" db="EMBL/GenBank/DDBJ databases">
        <title>Deep-cultivation of Planctomycetes and their phenomic and genomic characterization uncovers novel biology.</title>
        <authorList>
            <person name="Wiegand S."/>
            <person name="Jogler M."/>
            <person name="Boedeker C."/>
            <person name="Pinto D."/>
            <person name="Vollmers J."/>
            <person name="Rivas-Marin E."/>
            <person name="Kohn T."/>
            <person name="Peeters S.H."/>
            <person name="Heuer A."/>
            <person name="Rast P."/>
            <person name="Oberbeckmann S."/>
            <person name="Bunk B."/>
            <person name="Jeske O."/>
            <person name="Meyerdierks A."/>
            <person name="Storesund J.E."/>
            <person name="Kallscheuer N."/>
            <person name="Luecker S."/>
            <person name="Lage O.M."/>
            <person name="Pohl T."/>
            <person name="Merkel B.J."/>
            <person name="Hornburger P."/>
            <person name="Mueller R.-W."/>
            <person name="Bruemmer F."/>
            <person name="Labrenz M."/>
            <person name="Spormann A.M."/>
            <person name="Op den Camp H."/>
            <person name="Overmann J."/>
            <person name="Amann R."/>
            <person name="Jetten M.S.M."/>
            <person name="Mascher T."/>
            <person name="Medema M.H."/>
            <person name="Devos D.P."/>
            <person name="Kaster A.-K."/>
            <person name="Ovreas L."/>
            <person name="Rohde M."/>
            <person name="Galperin M.Y."/>
            <person name="Jogler C."/>
        </authorList>
    </citation>
    <scope>NUCLEOTIDE SEQUENCE [LARGE SCALE GENOMIC DNA]</scope>
    <source>
        <strain evidence="2 3">SV_7m_r</strain>
    </source>
</reference>
<evidence type="ECO:0000313" key="3">
    <source>
        <dbReference type="Proteomes" id="UP000315003"/>
    </source>
</evidence>
<dbReference type="OrthoDB" id="291934at2"/>
<feature type="coiled-coil region" evidence="1">
    <location>
        <begin position="217"/>
        <end position="244"/>
    </location>
</feature>
<accession>A0A517SU18</accession>
<dbReference type="NCBIfam" id="TIGR01784">
    <property type="entry name" value="T_den_put_tspse"/>
    <property type="match status" value="1"/>
</dbReference>
<evidence type="ECO:0000313" key="2">
    <source>
        <dbReference type="EMBL" id="QDT59625.1"/>
    </source>
</evidence>
<dbReference type="PANTHER" id="PTHR41317:SF1">
    <property type="entry name" value="PD-(D_E)XK NUCLEASE FAMILY TRANSPOSASE"/>
    <property type="match status" value="1"/>
</dbReference>
<gene>
    <name evidence="2" type="ORF">SV7mr_21340</name>
</gene>
<dbReference type="Pfam" id="PF12784">
    <property type="entry name" value="PDDEXK_2"/>
    <property type="match status" value="1"/>
</dbReference>
<keyword evidence="1" id="KW-0175">Coiled coil</keyword>
<keyword evidence="3" id="KW-1185">Reference proteome</keyword>
<dbReference type="PANTHER" id="PTHR41317">
    <property type="entry name" value="PD-(D_E)XK NUCLEASE FAMILY TRANSPOSASE"/>
    <property type="match status" value="1"/>
</dbReference>
<proteinExistence type="predicted"/>
<evidence type="ECO:0000256" key="1">
    <source>
        <dbReference type="SAM" id="Coils"/>
    </source>
</evidence>
<protein>
    <submittedName>
        <fullName evidence="2">PD-(D/E)XK nuclease family transposase</fullName>
    </submittedName>
</protein>
<dbReference type="EMBL" id="CP036272">
    <property type="protein sequence ID" value="QDT59625.1"/>
    <property type="molecule type" value="Genomic_DNA"/>
</dbReference>
<dbReference type="InterPro" id="IPR010106">
    <property type="entry name" value="RpnA"/>
</dbReference>
<dbReference type="AlphaFoldDB" id="A0A517SU18"/>
<name>A0A517SU18_9BACT</name>
<dbReference type="Proteomes" id="UP000315003">
    <property type="component" value="Chromosome"/>
</dbReference>
<organism evidence="2 3">
    <name type="scientific">Stieleria bergensis</name>
    <dbReference type="NCBI Taxonomy" id="2528025"/>
    <lineage>
        <taxon>Bacteria</taxon>
        <taxon>Pseudomonadati</taxon>
        <taxon>Planctomycetota</taxon>
        <taxon>Planctomycetia</taxon>
        <taxon>Pirellulales</taxon>
        <taxon>Pirellulaceae</taxon>
        <taxon>Stieleria</taxon>
    </lineage>
</organism>